<dbReference type="Proteomes" id="UP001278500">
    <property type="component" value="Unassembled WGS sequence"/>
</dbReference>
<feature type="compositionally biased region" description="Polar residues" evidence="1">
    <location>
        <begin position="209"/>
        <end position="226"/>
    </location>
</feature>
<reference evidence="2" key="2">
    <citation type="submission" date="2023-06" db="EMBL/GenBank/DDBJ databases">
        <authorList>
            <consortium name="Lawrence Berkeley National Laboratory"/>
            <person name="Haridas S."/>
            <person name="Hensen N."/>
            <person name="Bonometti L."/>
            <person name="Westerberg I."/>
            <person name="Brannstrom I.O."/>
            <person name="Guillou S."/>
            <person name="Cros-Aarteil S."/>
            <person name="Calhoun S."/>
            <person name="Kuo A."/>
            <person name="Mondo S."/>
            <person name="Pangilinan J."/>
            <person name="Riley R."/>
            <person name="Labutti K."/>
            <person name="Andreopoulos B."/>
            <person name="Lipzen A."/>
            <person name="Chen C."/>
            <person name="Yanf M."/>
            <person name="Daum C."/>
            <person name="Ng V."/>
            <person name="Clum A."/>
            <person name="Steindorff A."/>
            <person name="Ohm R."/>
            <person name="Martin F."/>
            <person name="Silar P."/>
            <person name="Natvig D."/>
            <person name="Lalanne C."/>
            <person name="Gautier V."/>
            <person name="Ament-Velasquez S.L."/>
            <person name="Kruys A."/>
            <person name="Hutchinson M.I."/>
            <person name="Powell A.J."/>
            <person name="Barry K."/>
            <person name="Miller A.N."/>
            <person name="Grigoriev I.V."/>
            <person name="Debuchy R."/>
            <person name="Gladieux P."/>
            <person name="Thoren M.H."/>
            <person name="Johannesson H."/>
        </authorList>
    </citation>
    <scope>NUCLEOTIDE SEQUENCE</scope>
    <source>
        <strain evidence="2">CBS 560.94</strain>
    </source>
</reference>
<protein>
    <submittedName>
        <fullName evidence="2">Uncharacterized protein</fullName>
    </submittedName>
</protein>
<name>A0AAE0MKN2_9PEZI</name>
<evidence type="ECO:0000313" key="3">
    <source>
        <dbReference type="Proteomes" id="UP001278500"/>
    </source>
</evidence>
<reference evidence="2" key="1">
    <citation type="journal article" date="2023" name="Mol. Phylogenet. Evol.">
        <title>Genome-scale phylogeny and comparative genomics of the fungal order Sordariales.</title>
        <authorList>
            <person name="Hensen N."/>
            <person name="Bonometti L."/>
            <person name="Westerberg I."/>
            <person name="Brannstrom I.O."/>
            <person name="Guillou S."/>
            <person name="Cros-Aarteil S."/>
            <person name="Calhoun S."/>
            <person name="Haridas S."/>
            <person name="Kuo A."/>
            <person name="Mondo S."/>
            <person name="Pangilinan J."/>
            <person name="Riley R."/>
            <person name="LaButti K."/>
            <person name="Andreopoulos B."/>
            <person name="Lipzen A."/>
            <person name="Chen C."/>
            <person name="Yan M."/>
            <person name="Daum C."/>
            <person name="Ng V."/>
            <person name="Clum A."/>
            <person name="Steindorff A."/>
            <person name="Ohm R.A."/>
            <person name="Martin F."/>
            <person name="Silar P."/>
            <person name="Natvig D.O."/>
            <person name="Lalanne C."/>
            <person name="Gautier V."/>
            <person name="Ament-Velasquez S.L."/>
            <person name="Kruys A."/>
            <person name="Hutchinson M.I."/>
            <person name="Powell A.J."/>
            <person name="Barry K."/>
            <person name="Miller A.N."/>
            <person name="Grigoriev I.V."/>
            <person name="Debuchy R."/>
            <person name="Gladieux P."/>
            <person name="Hiltunen Thoren M."/>
            <person name="Johannesson H."/>
        </authorList>
    </citation>
    <scope>NUCLEOTIDE SEQUENCE</scope>
    <source>
        <strain evidence="2">CBS 560.94</strain>
    </source>
</reference>
<dbReference type="GeneID" id="87867461"/>
<organism evidence="2 3">
    <name type="scientific">Neurospora tetraspora</name>
    <dbReference type="NCBI Taxonomy" id="94610"/>
    <lineage>
        <taxon>Eukaryota</taxon>
        <taxon>Fungi</taxon>
        <taxon>Dikarya</taxon>
        <taxon>Ascomycota</taxon>
        <taxon>Pezizomycotina</taxon>
        <taxon>Sordariomycetes</taxon>
        <taxon>Sordariomycetidae</taxon>
        <taxon>Sordariales</taxon>
        <taxon>Sordariaceae</taxon>
        <taxon>Neurospora</taxon>
    </lineage>
</organism>
<evidence type="ECO:0000256" key="1">
    <source>
        <dbReference type="SAM" id="MobiDB-lite"/>
    </source>
</evidence>
<feature type="compositionally biased region" description="Polar residues" evidence="1">
    <location>
        <begin position="1"/>
        <end position="16"/>
    </location>
</feature>
<evidence type="ECO:0000313" key="2">
    <source>
        <dbReference type="EMBL" id="KAK3334609.1"/>
    </source>
</evidence>
<feature type="region of interest" description="Disordered" evidence="1">
    <location>
        <begin position="1"/>
        <end position="33"/>
    </location>
</feature>
<gene>
    <name evidence="2" type="ORF">B0H65DRAFT_565992</name>
</gene>
<accession>A0AAE0MKN2</accession>
<keyword evidence="3" id="KW-1185">Reference proteome</keyword>
<dbReference type="EMBL" id="JAUEPP010000010">
    <property type="protein sequence ID" value="KAK3334609.1"/>
    <property type="molecule type" value="Genomic_DNA"/>
</dbReference>
<dbReference type="RefSeq" id="XP_062676775.1">
    <property type="nucleotide sequence ID" value="XM_062830307.1"/>
</dbReference>
<feature type="region of interest" description="Disordered" evidence="1">
    <location>
        <begin position="201"/>
        <end position="226"/>
    </location>
</feature>
<sequence>MYFINLNSKNTSSGGSIKNHPKSPQHGRPQPVNDFDIQDAALAGELKESSNDSHPLEAFESWVRSGEWKKSFPFGAFASVDSEEVSKFGRPTEPRAISNARWGRSSSIQDFNTARFNQGQGLVTGDNNISGPANNPGVVNSFGPANNHGMVNSFGLASNHGMINGFGQATNHGMINSFGPANNLGQASDGFHQGAAVAQANPHAGSAGVQAQHQTSLYSECKSQPV</sequence>
<comment type="caution">
    <text evidence="2">The sequence shown here is derived from an EMBL/GenBank/DDBJ whole genome shotgun (WGS) entry which is preliminary data.</text>
</comment>
<proteinExistence type="predicted"/>
<dbReference type="AlphaFoldDB" id="A0AAE0MKN2"/>